<evidence type="ECO:0000256" key="1">
    <source>
        <dbReference type="ARBA" id="ARBA00004651"/>
    </source>
</evidence>
<feature type="transmembrane region" description="Helical" evidence="7">
    <location>
        <begin position="262"/>
        <end position="284"/>
    </location>
</feature>
<evidence type="ECO:0000256" key="3">
    <source>
        <dbReference type="ARBA" id="ARBA00022475"/>
    </source>
</evidence>
<keyword evidence="2 7" id="KW-0813">Transport</keyword>
<keyword evidence="10" id="KW-1185">Reference proteome</keyword>
<proteinExistence type="inferred from homology"/>
<comment type="subcellular location">
    <subcellularLocation>
        <location evidence="1 7">Cell membrane</location>
        <topology evidence="1 7">Multi-pass membrane protein</topology>
    </subcellularLocation>
</comment>
<name>A0ABT2GGX2_9MICO</name>
<keyword evidence="5 7" id="KW-1133">Transmembrane helix</keyword>
<evidence type="ECO:0000313" key="9">
    <source>
        <dbReference type="EMBL" id="MCS5715465.1"/>
    </source>
</evidence>
<dbReference type="EMBL" id="JANTEZ010000005">
    <property type="protein sequence ID" value="MCS5715465.1"/>
    <property type="molecule type" value="Genomic_DNA"/>
</dbReference>
<evidence type="ECO:0000256" key="6">
    <source>
        <dbReference type="ARBA" id="ARBA00023136"/>
    </source>
</evidence>
<dbReference type="Proteomes" id="UP001165580">
    <property type="component" value="Unassembled WGS sequence"/>
</dbReference>
<dbReference type="Gene3D" id="1.10.3720.10">
    <property type="entry name" value="MetI-like"/>
    <property type="match status" value="1"/>
</dbReference>
<dbReference type="PROSITE" id="PS50928">
    <property type="entry name" value="ABC_TM1"/>
    <property type="match status" value="1"/>
</dbReference>
<dbReference type="InterPro" id="IPR050809">
    <property type="entry name" value="UgpAE/MalFG_permease"/>
</dbReference>
<dbReference type="CDD" id="cd06261">
    <property type="entry name" value="TM_PBP2"/>
    <property type="match status" value="1"/>
</dbReference>
<feature type="domain" description="ABC transmembrane type-1" evidence="8">
    <location>
        <begin position="68"/>
        <end position="283"/>
    </location>
</feature>
<feature type="transmembrane region" description="Helical" evidence="7">
    <location>
        <begin position="157"/>
        <end position="181"/>
    </location>
</feature>
<feature type="transmembrane region" description="Helical" evidence="7">
    <location>
        <begin position="12"/>
        <end position="32"/>
    </location>
</feature>
<keyword evidence="3" id="KW-1003">Cell membrane</keyword>
<reference evidence="9" key="1">
    <citation type="submission" date="2022-08" db="EMBL/GenBank/DDBJ databases">
        <authorList>
            <person name="Deng Y."/>
            <person name="Han X.-F."/>
            <person name="Zhang Y.-Q."/>
        </authorList>
    </citation>
    <scope>NUCLEOTIDE SEQUENCE</scope>
    <source>
        <strain evidence="9">CPCC 205716</strain>
    </source>
</reference>
<evidence type="ECO:0000256" key="7">
    <source>
        <dbReference type="RuleBase" id="RU363032"/>
    </source>
</evidence>
<feature type="transmembrane region" description="Helical" evidence="7">
    <location>
        <begin position="74"/>
        <end position="96"/>
    </location>
</feature>
<feature type="transmembrane region" description="Helical" evidence="7">
    <location>
        <begin position="103"/>
        <end position="123"/>
    </location>
</feature>
<dbReference type="PANTHER" id="PTHR43227:SF8">
    <property type="entry name" value="DIACETYLCHITOBIOSE UPTAKE SYSTEM PERMEASE PROTEIN DASB"/>
    <property type="match status" value="1"/>
</dbReference>
<evidence type="ECO:0000256" key="2">
    <source>
        <dbReference type="ARBA" id="ARBA00022448"/>
    </source>
</evidence>
<accession>A0ABT2GGX2</accession>
<dbReference type="InterPro" id="IPR000515">
    <property type="entry name" value="MetI-like"/>
</dbReference>
<dbReference type="InterPro" id="IPR035906">
    <property type="entry name" value="MetI-like_sf"/>
</dbReference>
<evidence type="ECO:0000259" key="8">
    <source>
        <dbReference type="PROSITE" id="PS50928"/>
    </source>
</evidence>
<feature type="transmembrane region" description="Helical" evidence="7">
    <location>
        <begin position="202"/>
        <end position="223"/>
    </location>
</feature>
<dbReference type="SUPFAM" id="SSF161098">
    <property type="entry name" value="MetI-like"/>
    <property type="match status" value="1"/>
</dbReference>
<dbReference type="Pfam" id="PF00528">
    <property type="entry name" value="BPD_transp_1"/>
    <property type="match status" value="1"/>
</dbReference>
<evidence type="ECO:0000313" key="10">
    <source>
        <dbReference type="Proteomes" id="UP001165580"/>
    </source>
</evidence>
<sequence>MNNVFGNKRAVLVFLGPALLIYTVIMLVPVLWSLGYTLFTGSVITGFEFSGFDNFAKLFSDPKVGEALLFTLKYAVILTVGQVLVGYALSLLYVFWLRKASSLVRTLVFFPIVLPTVAVSLLFQKMFEVAPQNGIVNEFINLLGMPSVDWFGSADTAFLVLVIMDIWRSMGFYAVLLYAGLLDIPEEVMESARLDGAGGWTLIRRIVIPMSLPVLLSSIIFSINGTLKVFDSVLALTNGGPGSSTTPLTLLMFRTAFSYGDYGYGSTIALLLTVICLLVTVFIFRSSRRDLTKG</sequence>
<organism evidence="9 10">
    <name type="scientific">Herbiconiux gentiana</name>
    <dbReference type="NCBI Taxonomy" id="2970912"/>
    <lineage>
        <taxon>Bacteria</taxon>
        <taxon>Bacillati</taxon>
        <taxon>Actinomycetota</taxon>
        <taxon>Actinomycetes</taxon>
        <taxon>Micrococcales</taxon>
        <taxon>Microbacteriaceae</taxon>
        <taxon>Herbiconiux</taxon>
    </lineage>
</organism>
<protein>
    <submittedName>
        <fullName evidence="9">Sugar ABC transporter permease</fullName>
    </submittedName>
</protein>
<evidence type="ECO:0000256" key="5">
    <source>
        <dbReference type="ARBA" id="ARBA00022989"/>
    </source>
</evidence>
<gene>
    <name evidence="9" type="ORF">NVV95_13020</name>
</gene>
<dbReference type="RefSeq" id="WP_259486981.1">
    <property type="nucleotide sequence ID" value="NZ_JANTEZ010000005.1"/>
</dbReference>
<keyword evidence="4 7" id="KW-0812">Transmembrane</keyword>
<dbReference type="PANTHER" id="PTHR43227">
    <property type="entry name" value="BLL4140 PROTEIN"/>
    <property type="match status" value="1"/>
</dbReference>
<comment type="caution">
    <text evidence="9">The sequence shown here is derived from an EMBL/GenBank/DDBJ whole genome shotgun (WGS) entry which is preliminary data.</text>
</comment>
<evidence type="ECO:0000256" key="4">
    <source>
        <dbReference type="ARBA" id="ARBA00022692"/>
    </source>
</evidence>
<comment type="similarity">
    <text evidence="7">Belongs to the binding-protein-dependent transport system permease family.</text>
</comment>
<keyword evidence="6 7" id="KW-0472">Membrane</keyword>